<dbReference type="SUPFAM" id="SSF56529">
    <property type="entry name" value="FAH"/>
    <property type="match status" value="1"/>
</dbReference>
<feature type="domain" description="Fumarylacetoacetase-like C-terminal" evidence="1">
    <location>
        <begin position="146"/>
        <end position="333"/>
    </location>
</feature>
<gene>
    <name evidence="2" type="ordered locus">Dalk_2440</name>
</gene>
<dbReference type="PANTHER" id="PTHR43211">
    <property type="entry name" value="FUMARYLACETOACETATE HYDROLASE"/>
    <property type="match status" value="1"/>
</dbReference>
<keyword evidence="3" id="KW-1185">Reference proteome</keyword>
<dbReference type="Proteomes" id="UP000000739">
    <property type="component" value="Chromosome"/>
</dbReference>
<dbReference type="AlphaFoldDB" id="B8FB47"/>
<organism evidence="2 3">
    <name type="scientific">Desulfatibacillum aliphaticivorans</name>
    <dbReference type="NCBI Taxonomy" id="218208"/>
    <lineage>
        <taxon>Bacteria</taxon>
        <taxon>Pseudomonadati</taxon>
        <taxon>Thermodesulfobacteriota</taxon>
        <taxon>Desulfobacteria</taxon>
        <taxon>Desulfobacterales</taxon>
        <taxon>Desulfatibacillaceae</taxon>
        <taxon>Desulfatibacillum</taxon>
    </lineage>
</organism>
<dbReference type="EMBL" id="CP001322">
    <property type="protein sequence ID" value="ACL04133.1"/>
    <property type="molecule type" value="Genomic_DNA"/>
</dbReference>
<name>B8FB47_DESAL</name>
<evidence type="ECO:0000259" key="1">
    <source>
        <dbReference type="Pfam" id="PF01557"/>
    </source>
</evidence>
<protein>
    <submittedName>
        <fullName evidence="2">Fumarylacetoacetate (FAA) hydrolase</fullName>
    </submittedName>
</protein>
<accession>B8FB47</accession>
<dbReference type="PANTHER" id="PTHR43211:SF1">
    <property type="entry name" value="BLL6422 PROTEIN"/>
    <property type="match status" value="1"/>
</dbReference>
<dbReference type="KEGG" id="dal:Dalk_2440"/>
<keyword evidence="2" id="KW-0378">Hydrolase</keyword>
<dbReference type="eggNOG" id="COG0179">
    <property type="taxonomic scope" value="Bacteria"/>
</dbReference>
<dbReference type="Pfam" id="PF01557">
    <property type="entry name" value="FAA_hydrolase"/>
    <property type="match status" value="1"/>
</dbReference>
<sequence>MKLSSFQVNAESRPKIRFGALMKNEKTLVSFADAAQALDGKKPRALANALAFLEGGEKAKDQASEILERGEKEKPAAACFPVDSVSLLAPVPRPVSIRDCLAFEKHLNQSAQTVIKWRSPALAAANRLFAKYKGSPLIKPPKIWYKFPVYYTGNPMCMVGPNHDIQWPSYSKKLDYELEMGIYIGKQGINIPRDKAASYIAGYTIFNDFSARDMQMREMAGRLGPAKGKNFDTSYVTGPWLVTPDEIPDPYNLTMIARVNGEEWSRGNSGDMYHKFEDMIRHISQDETLYPGELIGSGTVGGGCGLELDRWLSPGDVVELEIEGLGVLRNRVVRSAD</sequence>
<dbReference type="HOGENOM" id="CLU_028458_3_3_7"/>
<dbReference type="InterPro" id="IPR036663">
    <property type="entry name" value="Fumarylacetoacetase_C_sf"/>
</dbReference>
<evidence type="ECO:0000313" key="2">
    <source>
        <dbReference type="EMBL" id="ACL04133.1"/>
    </source>
</evidence>
<reference evidence="2 3" key="1">
    <citation type="journal article" date="2012" name="Environ. Microbiol.">
        <title>The genome sequence of Desulfatibacillum alkenivorans AK-01: a blueprint for anaerobic alkane oxidation.</title>
        <authorList>
            <person name="Callaghan A.V."/>
            <person name="Morris B.E."/>
            <person name="Pereira I.A."/>
            <person name="McInerney M.J."/>
            <person name="Austin R.N."/>
            <person name="Groves J.T."/>
            <person name="Kukor J.J."/>
            <person name="Suflita J.M."/>
            <person name="Young L.Y."/>
            <person name="Zylstra G.J."/>
            <person name="Wawrik B."/>
        </authorList>
    </citation>
    <scope>NUCLEOTIDE SEQUENCE [LARGE SCALE GENOMIC DNA]</scope>
    <source>
        <strain evidence="2 3">AK-01</strain>
    </source>
</reference>
<proteinExistence type="predicted"/>
<dbReference type="InterPro" id="IPR011234">
    <property type="entry name" value="Fumarylacetoacetase-like_C"/>
</dbReference>
<evidence type="ECO:0000313" key="3">
    <source>
        <dbReference type="Proteomes" id="UP000000739"/>
    </source>
</evidence>
<dbReference type="Gene3D" id="3.90.850.10">
    <property type="entry name" value="Fumarylacetoacetase-like, C-terminal domain"/>
    <property type="match status" value="1"/>
</dbReference>
<dbReference type="GO" id="GO:0016787">
    <property type="term" value="F:hydrolase activity"/>
    <property type="evidence" value="ECO:0007669"/>
    <property type="project" value="UniProtKB-KW"/>
</dbReference>